<proteinExistence type="predicted"/>
<accession>A0ABY4QYR2</accession>
<dbReference type="EMBL" id="CP097332">
    <property type="protein sequence ID" value="UQX88699.1"/>
    <property type="molecule type" value="Genomic_DNA"/>
</dbReference>
<keyword evidence="2" id="KW-1185">Reference proteome</keyword>
<reference evidence="1" key="2">
    <citation type="submission" date="2022-05" db="EMBL/GenBank/DDBJ databases">
        <authorList>
            <person name="Kim J.-S."/>
            <person name="Lee K."/>
            <person name="Suh M."/>
            <person name="Eom M."/>
            <person name="Kim J.-S."/>
            <person name="Kim D.-S."/>
            <person name="Ko S.-H."/>
            <person name="Shin Y."/>
            <person name="Lee J.-S."/>
        </authorList>
    </citation>
    <scope>NUCLEOTIDE SEQUENCE</scope>
    <source>
        <strain evidence="1">N237</strain>
    </source>
</reference>
<protein>
    <submittedName>
        <fullName evidence="1">Uncharacterized protein</fullName>
    </submittedName>
</protein>
<evidence type="ECO:0000313" key="2">
    <source>
        <dbReference type="Proteomes" id="UP001056336"/>
    </source>
</evidence>
<gene>
    <name evidence="1" type="ORF">M6D93_01545</name>
</gene>
<sequence>MTSTKSEQLEKPSGLARRLLALLVGLLTTIALITFGAPGAAAQNAVGPHPQNLILTIGVQTVAAPEGVGLHTLQLRPIVSATGVAAETAADAGGFSNSALESSANAIDRNGLTRAGRALQKHGDRPGSVFPRSVGSAEARNAQGLGQVNAILNDPNRTVDVLDKVINIYGSNGAGVRYSVGGDFMGFLEP</sequence>
<dbReference type="RefSeq" id="WP_249772410.1">
    <property type="nucleotide sequence ID" value="NZ_CP097332.1"/>
</dbReference>
<dbReference type="Proteomes" id="UP001056336">
    <property type="component" value="Chromosome"/>
</dbReference>
<name>A0ABY4QYR2_9ACTN</name>
<reference evidence="1" key="1">
    <citation type="journal article" date="2018" name="Int. J. Syst. Evol. Microbiol.">
        <title>Jatrophihabitans telluris sp. nov., isolated from sediment soil of lava forest wetlands and the emended description of the genus Jatrophihabitans.</title>
        <authorList>
            <person name="Lee K.C."/>
            <person name="Suh M.K."/>
            <person name="Eom M.K."/>
            <person name="Kim K.K."/>
            <person name="Kim J.S."/>
            <person name="Kim D.S."/>
            <person name="Ko S.H."/>
            <person name="Shin Y.K."/>
            <person name="Lee J.S."/>
        </authorList>
    </citation>
    <scope>NUCLEOTIDE SEQUENCE</scope>
    <source>
        <strain evidence="1">N237</strain>
    </source>
</reference>
<organism evidence="1 2">
    <name type="scientific">Jatrophihabitans telluris</name>
    <dbReference type="NCBI Taxonomy" id="2038343"/>
    <lineage>
        <taxon>Bacteria</taxon>
        <taxon>Bacillati</taxon>
        <taxon>Actinomycetota</taxon>
        <taxon>Actinomycetes</taxon>
        <taxon>Jatrophihabitantales</taxon>
        <taxon>Jatrophihabitantaceae</taxon>
        <taxon>Jatrophihabitans</taxon>
    </lineage>
</organism>
<evidence type="ECO:0000313" key="1">
    <source>
        <dbReference type="EMBL" id="UQX88699.1"/>
    </source>
</evidence>